<dbReference type="AlphaFoldDB" id="A0A1M6JGX8"/>
<organism evidence="2 3">
    <name type="scientific">Bradyrhizobium lablabi</name>
    <dbReference type="NCBI Taxonomy" id="722472"/>
    <lineage>
        <taxon>Bacteria</taxon>
        <taxon>Pseudomonadati</taxon>
        <taxon>Pseudomonadota</taxon>
        <taxon>Alphaproteobacteria</taxon>
        <taxon>Hyphomicrobiales</taxon>
        <taxon>Nitrobacteraceae</taxon>
        <taxon>Bradyrhizobium</taxon>
    </lineage>
</organism>
<name>A0A1M6JGX8_9BRAD</name>
<evidence type="ECO:0000313" key="3">
    <source>
        <dbReference type="Proteomes" id="UP000189935"/>
    </source>
</evidence>
<accession>A0A1M6JGX8</accession>
<dbReference type="EMBL" id="LT670844">
    <property type="protein sequence ID" value="SHJ45917.1"/>
    <property type="molecule type" value="Genomic_DNA"/>
</dbReference>
<evidence type="ECO:0000256" key="1">
    <source>
        <dbReference type="SAM" id="MobiDB-lite"/>
    </source>
</evidence>
<sequence length="489" mass="47533">MNFWQLSDGIRLHHQSHYGHDGHGAPAPGWPDSSPYSTIDTGDNGAGDGGNGFFSELEVNAPVAIFSPLDASHASIHGKTDAHQSNIVQIDQHVVQVAGIGGNGGNDNVAAGGNISALEAHSGSAHAWLGSGTIDSGANTAGNGGNGYFYGGIIHASMVVYEPINISVAVGYGSIAEAEQTNNVNFNQSAVQMAGIGGNGGDGNIASGGNVGISSSGSHVIATGGNSAGNGGNGTFSGTLVDAPVVIYHPINIAVAGPGGTAEASQSNTVDINQAAIQIAGVGGNGGNGNAAIGGHVSTLGSGSASGGWEIQSGGSHAGNGGDGYAYGGLVHASFALYDPINIAVAGYNSSANATQTNNVHLDQSSSQMAGVGGHGGSGNVAMGGNGSILFSGLGGGSDAIATGSNGAGNGGSGHFSGSLIDFSVAIYAPINIAIAGPHSTAEAHQVNNVHIDQSAIQMAGIGGNGGHGNVALGGDVAMHLLSDLHLMS</sequence>
<protein>
    <recommendedName>
        <fullName evidence="4">PE-PGRS family protein</fullName>
    </recommendedName>
</protein>
<proteinExistence type="predicted"/>
<dbReference type="RefSeq" id="WP_154071106.1">
    <property type="nucleotide sequence ID" value="NZ_LT670844.1"/>
</dbReference>
<gene>
    <name evidence="2" type="ORF">SAMN05444159_0675</name>
</gene>
<dbReference type="Proteomes" id="UP000189935">
    <property type="component" value="Chromosome I"/>
</dbReference>
<dbReference type="OrthoDB" id="8019375at2"/>
<evidence type="ECO:0008006" key="4">
    <source>
        <dbReference type="Google" id="ProtNLM"/>
    </source>
</evidence>
<feature type="region of interest" description="Disordered" evidence="1">
    <location>
        <begin position="15"/>
        <end position="53"/>
    </location>
</feature>
<reference evidence="2 3" key="1">
    <citation type="submission" date="2016-11" db="EMBL/GenBank/DDBJ databases">
        <authorList>
            <person name="Jaros S."/>
            <person name="Januszkiewicz K."/>
            <person name="Wedrychowicz H."/>
        </authorList>
    </citation>
    <scope>NUCLEOTIDE SEQUENCE [LARGE SCALE GENOMIC DNA]</scope>
    <source>
        <strain evidence="2 3">GAS499</strain>
    </source>
</reference>
<evidence type="ECO:0000313" key="2">
    <source>
        <dbReference type="EMBL" id="SHJ45917.1"/>
    </source>
</evidence>